<evidence type="ECO:0000313" key="1">
    <source>
        <dbReference type="EMBL" id="MEW2364032.1"/>
    </source>
</evidence>
<dbReference type="InterPro" id="IPR006311">
    <property type="entry name" value="TAT_signal"/>
</dbReference>
<accession>A0ABV3LX56</accession>
<dbReference type="Proteomes" id="UP001553843">
    <property type="component" value="Unassembled WGS sequence"/>
</dbReference>
<protein>
    <recommendedName>
        <fullName evidence="3">Secreted protein</fullName>
    </recommendedName>
</protein>
<dbReference type="RefSeq" id="WP_359780122.1">
    <property type="nucleotide sequence ID" value="NZ_JBEYRR010000007.1"/>
</dbReference>
<gene>
    <name evidence="1" type="ORF">AB0887_19095</name>
</gene>
<sequence>MAAQDHSRRRALQICLGAVALSGYATGGTTAFAAGHHPEGHHYPEVPGMSGDRRANELWYRFNVATLYEQSADVKEAYAQINGHFGGNLPVTLRENWAAMYKEPEYPRNYAAFMAPVTRALRILSRVQLDVFDTYYPHSRRLVGAFSDFGQGTLFDPRERPGLRVHTMDARPGQAPTAYHTWYLFMRAMMLLGVDVDRWRRVAPMLAFAWAVQNTALPAMDEVNPPLPVNTLRRLARTWLPTGSRQLDAAFQSFPAPPETVPRP</sequence>
<dbReference type="EMBL" id="JBEYRS010000007">
    <property type="protein sequence ID" value="MEW2364032.1"/>
    <property type="molecule type" value="Genomic_DNA"/>
</dbReference>
<dbReference type="PROSITE" id="PS51318">
    <property type="entry name" value="TAT"/>
    <property type="match status" value="1"/>
</dbReference>
<comment type="caution">
    <text evidence="1">The sequence shown here is derived from an EMBL/GenBank/DDBJ whole genome shotgun (WGS) entry which is preliminary data.</text>
</comment>
<reference evidence="1 2" key="1">
    <citation type="submission" date="2024-06" db="EMBL/GenBank/DDBJ databases">
        <title>The Natural Products Discovery Center: Release of the First 8490 Sequenced Strains for Exploring Actinobacteria Biosynthetic Diversity.</title>
        <authorList>
            <person name="Kalkreuter E."/>
            <person name="Kautsar S.A."/>
            <person name="Yang D."/>
            <person name="Bader C.D."/>
            <person name="Teijaro C.N."/>
            <person name="Fluegel L."/>
            <person name="Davis C.M."/>
            <person name="Simpson J.R."/>
            <person name="Lauterbach L."/>
            <person name="Steele A.D."/>
            <person name="Gui C."/>
            <person name="Meng S."/>
            <person name="Li G."/>
            <person name="Viehrig K."/>
            <person name="Ye F."/>
            <person name="Su P."/>
            <person name="Kiefer A.F."/>
            <person name="Nichols A."/>
            <person name="Cepeda A.J."/>
            <person name="Yan W."/>
            <person name="Fan B."/>
            <person name="Jiang Y."/>
            <person name="Adhikari A."/>
            <person name="Zheng C.-J."/>
            <person name="Schuster L."/>
            <person name="Cowan T.M."/>
            <person name="Smanski M.J."/>
            <person name="Chevrette M.G."/>
            <person name="De Carvalho L.P.S."/>
            <person name="Shen B."/>
        </authorList>
    </citation>
    <scope>NUCLEOTIDE SEQUENCE [LARGE SCALE GENOMIC DNA]</scope>
    <source>
        <strain evidence="1 2">NPDC047833</strain>
    </source>
</reference>
<evidence type="ECO:0000313" key="2">
    <source>
        <dbReference type="Proteomes" id="UP001553843"/>
    </source>
</evidence>
<evidence type="ECO:0008006" key="3">
    <source>
        <dbReference type="Google" id="ProtNLM"/>
    </source>
</evidence>
<name>A0ABV3LX56_9ACTN</name>
<proteinExistence type="predicted"/>
<organism evidence="1 2">
    <name type="scientific">Streptomyces huasconensis</name>
    <dbReference type="NCBI Taxonomy" id="1854574"/>
    <lineage>
        <taxon>Bacteria</taxon>
        <taxon>Bacillati</taxon>
        <taxon>Actinomycetota</taxon>
        <taxon>Actinomycetes</taxon>
        <taxon>Kitasatosporales</taxon>
        <taxon>Streptomycetaceae</taxon>
        <taxon>Streptomyces</taxon>
    </lineage>
</organism>
<keyword evidence="2" id="KW-1185">Reference proteome</keyword>